<protein>
    <submittedName>
        <fullName evidence="5">GntR family transcriptional regulator</fullName>
    </submittedName>
</protein>
<organism evidence="5 6">
    <name type="scientific">Paenibacillus paeoniae</name>
    <dbReference type="NCBI Taxonomy" id="2292705"/>
    <lineage>
        <taxon>Bacteria</taxon>
        <taxon>Bacillati</taxon>
        <taxon>Bacillota</taxon>
        <taxon>Bacilli</taxon>
        <taxon>Bacillales</taxon>
        <taxon>Paenibacillaceae</taxon>
        <taxon>Paenibacillus</taxon>
    </lineage>
</organism>
<dbReference type="SMART" id="SM00345">
    <property type="entry name" value="HTH_GNTR"/>
    <property type="match status" value="1"/>
</dbReference>
<evidence type="ECO:0000256" key="1">
    <source>
        <dbReference type="ARBA" id="ARBA00023015"/>
    </source>
</evidence>
<accession>A0A371PIS9</accession>
<dbReference type="InterPro" id="IPR000524">
    <property type="entry name" value="Tscrpt_reg_HTH_GntR"/>
</dbReference>
<dbReference type="InterPro" id="IPR036388">
    <property type="entry name" value="WH-like_DNA-bd_sf"/>
</dbReference>
<comment type="caution">
    <text evidence="5">The sequence shown here is derived from an EMBL/GenBank/DDBJ whole genome shotgun (WGS) entry which is preliminary data.</text>
</comment>
<dbReference type="Pfam" id="PF00392">
    <property type="entry name" value="GntR"/>
    <property type="match status" value="1"/>
</dbReference>
<dbReference type="GO" id="GO:0003677">
    <property type="term" value="F:DNA binding"/>
    <property type="evidence" value="ECO:0007669"/>
    <property type="project" value="UniProtKB-KW"/>
</dbReference>
<reference evidence="5 6" key="1">
    <citation type="submission" date="2018-08" db="EMBL/GenBank/DDBJ databases">
        <title>Paenibacillus sp. M4BSY-1, whole genome shotgun sequence.</title>
        <authorList>
            <person name="Tuo L."/>
        </authorList>
    </citation>
    <scope>NUCLEOTIDE SEQUENCE [LARGE SCALE GENOMIC DNA]</scope>
    <source>
        <strain evidence="5 6">M4BSY-1</strain>
    </source>
</reference>
<dbReference type="InterPro" id="IPR036390">
    <property type="entry name" value="WH_DNA-bd_sf"/>
</dbReference>
<dbReference type="Proteomes" id="UP000261905">
    <property type="component" value="Unassembled WGS sequence"/>
</dbReference>
<evidence type="ECO:0000313" key="6">
    <source>
        <dbReference type="Proteomes" id="UP000261905"/>
    </source>
</evidence>
<dbReference type="EMBL" id="QUBQ01000001">
    <property type="protein sequence ID" value="REK76121.1"/>
    <property type="molecule type" value="Genomic_DNA"/>
</dbReference>
<dbReference type="Gene3D" id="1.10.10.10">
    <property type="entry name" value="Winged helix-like DNA-binding domain superfamily/Winged helix DNA-binding domain"/>
    <property type="match status" value="1"/>
</dbReference>
<proteinExistence type="predicted"/>
<dbReference type="SUPFAM" id="SSF46785">
    <property type="entry name" value="Winged helix' DNA-binding domain"/>
    <property type="match status" value="1"/>
</dbReference>
<evidence type="ECO:0000313" key="5">
    <source>
        <dbReference type="EMBL" id="REK76121.1"/>
    </source>
</evidence>
<dbReference type="PANTHER" id="PTHR38445:SF6">
    <property type="entry name" value="GNTR-FAMILY TRANSCRIPTIONAL REGULATOR"/>
    <property type="match status" value="1"/>
</dbReference>
<evidence type="ECO:0000259" key="4">
    <source>
        <dbReference type="PROSITE" id="PS50949"/>
    </source>
</evidence>
<keyword evidence="2" id="KW-0238">DNA-binding</keyword>
<dbReference type="PROSITE" id="PS50949">
    <property type="entry name" value="HTH_GNTR"/>
    <property type="match status" value="1"/>
</dbReference>
<gene>
    <name evidence="5" type="ORF">DX130_03390</name>
</gene>
<dbReference type="RefSeq" id="WP_116042835.1">
    <property type="nucleotide sequence ID" value="NZ_QUBQ01000001.1"/>
</dbReference>
<sequence>MTIEFDNNAPIYIQIMDYIKKQIVIGKMGPGDKIESVRDLAAELQINPNTIQRTFQELEREGIVETKRGLGRYVTDEESTIMQMKKEMASELLGRFVSGMRELGFVEGDIVALVEGAVHSDKIDKEEA</sequence>
<keyword evidence="6" id="KW-1185">Reference proteome</keyword>
<keyword evidence="3" id="KW-0804">Transcription</keyword>
<evidence type="ECO:0000256" key="3">
    <source>
        <dbReference type="ARBA" id="ARBA00023163"/>
    </source>
</evidence>
<dbReference type="CDD" id="cd07377">
    <property type="entry name" value="WHTH_GntR"/>
    <property type="match status" value="1"/>
</dbReference>
<dbReference type="OrthoDB" id="362473at2"/>
<feature type="domain" description="HTH gntR-type" evidence="4">
    <location>
        <begin position="9"/>
        <end position="77"/>
    </location>
</feature>
<keyword evidence="1" id="KW-0805">Transcription regulation</keyword>
<evidence type="ECO:0000256" key="2">
    <source>
        <dbReference type="ARBA" id="ARBA00023125"/>
    </source>
</evidence>
<name>A0A371PIS9_9BACL</name>
<dbReference type="PANTHER" id="PTHR38445">
    <property type="entry name" value="HTH-TYPE TRANSCRIPTIONAL REPRESSOR YTRA"/>
    <property type="match status" value="1"/>
</dbReference>
<dbReference type="AlphaFoldDB" id="A0A371PIS9"/>
<dbReference type="GO" id="GO:0003700">
    <property type="term" value="F:DNA-binding transcription factor activity"/>
    <property type="evidence" value="ECO:0007669"/>
    <property type="project" value="InterPro"/>
</dbReference>